<dbReference type="InterPro" id="IPR012893">
    <property type="entry name" value="HipA-like_C"/>
</dbReference>
<dbReference type="InterPro" id="IPR052028">
    <property type="entry name" value="HipA_Ser/Thr_kinase"/>
</dbReference>
<dbReference type="PANTHER" id="PTHR37419">
    <property type="entry name" value="SERINE/THREONINE-PROTEIN KINASE TOXIN HIPA"/>
    <property type="match status" value="1"/>
</dbReference>
<evidence type="ECO:0000259" key="4">
    <source>
        <dbReference type="Pfam" id="PF07804"/>
    </source>
</evidence>
<dbReference type="EMBL" id="CP000108">
    <property type="protein sequence ID" value="ABB28536.1"/>
    <property type="molecule type" value="Genomic_DNA"/>
</dbReference>
<reference evidence="6" key="1">
    <citation type="submission" date="2005-08" db="EMBL/GenBank/DDBJ databases">
        <title>Complete sequence of Chlorobium chlorochromatii CaD3.</title>
        <authorList>
            <person name="Copeland A."/>
            <person name="Lucas S."/>
            <person name="Lapidus A."/>
            <person name="Barry K."/>
            <person name="Detter J.C."/>
            <person name="Glavina T."/>
            <person name="Hammon N."/>
            <person name="Israni S."/>
            <person name="Pitluck S."/>
            <person name="Bryant D."/>
            <person name="Schmutz J."/>
            <person name="Larimer F."/>
            <person name="Land M."/>
            <person name="Kyrpides N."/>
            <person name="Ivanova N."/>
            <person name="Richardson P."/>
        </authorList>
    </citation>
    <scope>NUCLEOTIDE SEQUENCE [LARGE SCALE GENOMIC DNA]</scope>
    <source>
        <strain evidence="6">CaD3</strain>
    </source>
</reference>
<protein>
    <recommendedName>
        <fullName evidence="7">Phosphatidylinositol kinase</fullName>
    </recommendedName>
</protein>
<dbReference type="eggNOG" id="COG3550">
    <property type="taxonomic scope" value="Bacteria"/>
</dbReference>
<dbReference type="STRING" id="340177.Cag_1275"/>
<dbReference type="OrthoDB" id="9805913at2"/>
<gene>
    <name evidence="6" type="ordered locus">Cag_1275</name>
</gene>
<comment type="similarity">
    <text evidence="1">Belongs to the HipA Ser/Thr kinase family.</text>
</comment>
<dbReference type="Pfam" id="PF07804">
    <property type="entry name" value="HipA_C"/>
    <property type="match status" value="1"/>
</dbReference>
<dbReference type="Pfam" id="PF13657">
    <property type="entry name" value="Couple_hipA"/>
    <property type="match status" value="1"/>
</dbReference>
<organism evidence="6">
    <name type="scientific">Chlorobium chlorochromatii (strain CaD3)</name>
    <dbReference type="NCBI Taxonomy" id="340177"/>
    <lineage>
        <taxon>Bacteria</taxon>
        <taxon>Pseudomonadati</taxon>
        <taxon>Chlorobiota</taxon>
        <taxon>Chlorobiia</taxon>
        <taxon>Chlorobiales</taxon>
        <taxon>Chlorobiaceae</taxon>
        <taxon>Chlorobium/Pelodictyon group</taxon>
        <taxon>Chlorobium</taxon>
    </lineage>
</organism>
<accession>Q3AR39</accession>
<feature type="domain" description="HipA N-terminal subdomain 1" evidence="5">
    <location>
        <begin position="2"/>
        <end position="101"/>
    </location>
</feature>
<keyword evidence="2" id="KW-0808">Transferase</keyword>
<evidence type="ECO:0008006" key="7">
    <source>
        <dbReference type="Google" id="ProtNLM"/>
    </source>
</evidence>
<dbReference type="Gene3D" id="1.10.1070.20">
    <property type="match status" value="1"/>
</dbReference>
<dbReference type="PANTHER" id="PTHR37419:SF1">
    <property type="entry name" value="SERINE_THREONINE-PROTEIN KINASE TOXIN HIPA"/>
    <property type="match status" value="1"/>
</dbReference>
<dbReference type="InterPro" id="IPR017508">
    <property type="entry name" value="HipA_N1"/>
</dbReference>
<name>Q3AR39_CHLCH</name>
<dbReference type="HOGENOM" id="CLU_049572_0_0_10"/>
<dbReference type="GO" id="GO:0005829">
    <property type="term" value="C:cytosol"/>
    <property type="evidence" value="ECO:0007669"/>
    <property type="project" value="TreeGrafter"/>
</dbReference>
<feature type="domain" description="HipA-like C-terminal" evidence="4">
    <location>
        <begin position="142"/>
        <end position="382"/>
    </location>
</feature>
<evidence type="ECO:0000259" key="5">
    <source>
        <dbReference type="Pfam" id="PF13657"/>
    </source>
</evidence>
<dbReference type="GO" id="GO:0004674">
    <property type="term" value="F:protein serine/threonine kinase activity"/>
    <property type="evidence" value="ECO:0007669"/>
    <property type="project" value="TreeGrafter"/>
</dbReference>
<proteinExistence type="inferred from homology"/>
<dbReference type="KEGG" id="cch:Cag_1275"/>
<evidence type="ECO:0000313" key="6">
    <source>
        <dbReference type="EMBL" id="ABB28536.1"/>
    </source>
</evidence>
<evidence type="ECO:0000256" key="3">
    <source>
        <dbReference type="ARBA" id="ARBA00022777"/>
    </source>
</evidence>
<evidence type="ECO:0000256" key="2">
    <source>
        <dbReference type="ARBA" id="ARBA00022679"/>
    </source>
</evidence>
<keyword evidence="3" id="KW-0418">Kinase</keyword>
<dbReference type="AlphaFoldDB" id="Q3AR39"/>
<sequence length="425" mass="48040">MLDVQVSHNSVGTLAHHTSEQGSYTFAYHKAIDIGQEVSLTMPWSLASYHYRKGLHPIFQMNLPEGRLRYTLERAFRKQAQGFDDLMLLDIIGHSQIGRLHCTSNPQLPKSVPLQSINELLAYNGTEDLLRDLLERFSATSGISGIQPKVLICDPNQAALGAKFPTHHSPQLTNAQARITVKGATHIVKGWDENEYPHLALNEWFCMKAAKQAGLEVPRIFLSENYQLLILERFDLLEDGTYLGFEDFCALHGLSTFEKYDGSYERVAKRITQFVSQEHRQKAFEEYFKIVALSCAVRNGDGHLKNFGVLYSNTTSDVWLSPAYDIVSTTPYIPRDSLALMLDGSKRFPSRKKLLNFARQHCNLQHEQATEMMEKIGDAVNETMAEIKVQIKEYSPFASIGNRMLSTWNEGIIDLNGKSTISFST</sequence>
<evidence type="ECO:0000256" key="1">
    <source>
        <dbReference type="ARBA" id="ARBA00010164"/>
    </source>
</evidence>